<gene>
    <name evidence="2" type="ORF">WA026_014855</name>
</gene>
<dbReference type="EMBL" id="JARQZJ010000098">
    <property type="protein sequence ID" value="KAK9886071.1"/>
    <property type="molecule type" value="Genomic_DNA"/>
</dbReference>
<proteinExistence type="predicted"/>
<organism evidence="2 3">
    <name type="scientific">Henosepilachna vigintioctopunctata</name>
    <dbReference type="NCBI Taxonomy" id="420089"/>
    <lineage>
        <taxon>Eukaryota</taxon>
        <taxon>Metazoa</taxon>
        <taxon>Ecdysozoa</taxon>
        <taxon>Arthropoda</taxon>
        <taxon>Hexapoda</taxon>
        <taxon>Insecta</taxon>
        <taxon>Pterygota</taxon>
        <taxon>Neoptera</taxon>
        <taxon>Endopterygota</taxon>
        <taxon>Coleoptera</taxon>
        <taxon>Polyphaga</taxon>
        <taxon>Cucujiformia</taxon>
        <taxon>Coccinelloidea</taxon>
        <taxon>Coccinellidae</taxon>
        <taxon>Epilachninae</taxon>
        <taxon>Epilachnini</taxon>
        <taxon>Henosepilachna</taxon>
    </lineage>
</organism>
<feature type="compositionally biased region" description="Basic and acidic residues" evidence="1">
    <location>
        <begin position="140"/>
        <end position="156"/>
    </location>
</feature>
<protein>
    <submittedName>
        <fullName evidence="2">Uncharacterized protein</fullName>
    </submittedName>
</protein>
<sequence length="194" mass="21504">MGARQSKRSVDITTTPKKGDGDVAVGEEKIEKLGDADVKAVVTNGAATHTDIEFADKDDETKESEEKSATEVKENGVPESSEGEKTPDKEAVEAAGDQPPKSSEEVIAVENSEKVAETPDSKKQKEKKKKKWSLRSISFSKKDKSKPGKEKEKNGEVEEINEEQIMRWCIGNEMPAQNFILERKLERLSKNPIM</sequence>
<comment type="caution">
    <text evidence="2">The sequence shown here is derived from an EMBL/GenBank/DDBJ whole genome shotgun (WGS) entry which is preliminary data.</text>
</comment>
<feature type="compositionally biased region" description="Basic and acidic residues" evidence="1">
    <location>
        <begin position="64"/>
        <end position="92"/>
    </location>
</feature>
<dbReference type="Proteomes" id="UP001431783">
    <property type="component" value="Unassembled WGS sequence"/>
</dbReference>
<evidence type="ECO:0000313" key="2">
    <source>
        <dbReference type="EMBL" id="KAK9886072.1"/>
    </source>
</evidence>
<accession>A0AAW1V013</accession>
<name>A0AAW1V013_9CUCU</name>
<feature type="compositionally biased region" description="Basic and acidic residues" evidence="1">
    <location>
        <begin position="111"/>
        <end position="123"/>
    </location>
</feature>
<reference evidence="2 3" key="1">
    <citation type="submission" date="2023-03" db="EMBL/GenBank/DDBJ databases">
        <title>Genome insight into feeding habits of ladybird beetles.</title>
        <authorList>
            <person name="Li H.-S."/>
            <person name="Huang Y.-H."/>
            <person name="Pang H."/>
        </authorList>
    </citation>
    <scope>NUCLEOTIDE SEQUENCE [LARGE SCALE GENOMIC DNA]</scope>
    <source>
        <strain evidence="2">SYSU_2023b</strain>
        <tissue evidence="2">Whole body</tissue>
    </source>
</reference>
<evidence type="ECO:0000256" key="1">
    <source>
        <dbReference type="SAM" id="MobiDB-lite"/>
    </source>
</evidence>
<feature type="region of interest" description="Disordered" evidence="1">
    <location>
        <begin position="43"/>
        <end position="159"/>
    </location>
</feature>
<keyword evidence="3" id="KW-1185">Reference proteome</keyword>
<feature type="compositionally biased region" description="Basic residues" evidence="1">
    <location>
        <begin position="124"/>
        <end position="133"/>
    </location>
</feature>
<feature type="compositionally biased region" description="Basic and acidic residues" evidence="1">
    <location>
        <begin position="17"/>
        <end position="26"/>
    </location>
</feature>
<evidence type="ECO:0000313" key="3">
    <source>
        <dbReference type="Proteomes" id="UP001431783"/>
    </source>
</evidence>
<dbReference type="AlphaFoldDB" id="A0AAW1V013"/>
<feature type="region of interest" description="Disordered" evidence="1">
    <location>
        <begin position="1"/>
        <end position="26"/>
    </location>
</feature>
<dbReference type="EMBL" id="JARQZJ010000098">
    <property type="protein sequence ID" value="KAK9886072.1"/>
    <property type="molecule type" value="Genomic_DNA"/>
</dbReference>